<accession>A0ABU6W875</accession>
<keyword evidence="3" id="KW-1185">Reference proteome</keyword>
<feature type="region of interest" description="Disordered" evidence="1">
    <location>
        <begin position="1"/>
        <end position="75"/>
    </location>
</feature>
<evidence type="ECO:0000313" key="2">
    <source>
        <dbReference type="EMBL" id="MED6181544.1"/>
    </source>
</evidence>
<reference evidence="2 3" key="1">
    <citation type="journal article" date="2023" name="Plants (Basel)">
        <title>Bridging the Gap: Combining Genomics and Transcriptomics Approaches to Understand Stylosanthes scabra, an Orphan Legume from the Brazilian Caatinga.</title>
        <authorList>
            <person name="Ferreira-Neto J.R.C."/>
            <person name="da Silva M.D."/>
            <person name="Binneck E."/>
            <person name="de Melo N.F."/>
            <person name="da Silva R.H."/>
            <person name="de Melo A.L.T.M."/>
            <person name="Pandolfi V."/>
            <person name="Bustamante F.O."/>
            <person name="Brasileiro-Vidal A.C."/>
            <person name="Benko-Iseppon A.M."/>
        </authorList>
    </citation>
    <scope>NUCLEOTIDE SEQUENCE [LARGE SCALE GENOMIC DNA]</scope>
    <source>
        <tissue evidence="2">Leaves</tissue>
    </source>
</reference>
<evidence type="ECO:0000256" key="1">
    <source>
        <dbReference type="SAM" id="MobiDB-lite"/>
    </source>
</evidence>
<organism evidence="2 3">
    <name type="scientific">Stylosanthes scabra</name>
    <dbReference type="NCBI Taxonomy" id="79078"/>
    <lineage>
        <taxon>Eukaryota</taxon>
        <taxon>Viridiplantae</taxon>
        <taxon>Streptophyta</taxon>
        <taxon>Embryophyta</taxon>
        <taxon>Tracheophyta</taxon>
        <taxon>Spermatophyta</taxon>
        <taxon>Magnoliopsida</taxon>
        <taxon>eudicotyledons</taxon>
        <taxon>Gunneridae</taxon>
        <taxon>Pentapetalae</taxon>
        <taxon>rosids</taxon>
        <taxon>fabids</taxon>
        <taxon>Fabales</taxon>
        <taxon>Fabaceae</taxon>
        <taxon>Papilionoideae</taxon>
        <taxon>50 kb inversion clade</taxon>
        <taxon>dalbergioids sensu lato</taxon>
        <taxon>Dalbergieae</taxon>
        <taxon>Pterocarpus clade</taxon>
        <taxon>Stylosanthes</taxon>
    </lineage>
</organism>
<evidence type="ECO:0000313" key="3">
    <source>
        <dbReference type="Proteomes" id="UP001341840"/>
    </source>
</evidence>
<sequence>MDVVGAGAEAGAELHPDESAGVIENSSTPTREENNGAAEAIESNKTVVEEGSNASTEVRAVRNNSNQSDHRKDVKSVGIGGYNMASGTKVYGTACSAEVDASGTQLTDQMPGACATCTPRAILWTTKAPVFVTSQTSSNPAEAACVWSWVGSNSGVGSAATVVVVVAEGAKI</sequence>
<dbReference type="EMBL" id="JASCZI010181307">
    <property type="protein sequence ID" value="MED6181544.1"/>
    <property type="molecule type" value="Genomic_DNA"/>
</dbReference>
<feature type="compositionally biased region" description="Polar residues" evidence="1">
    <location>
        <begin position="52"/>
        <end position="67"/>
    </location>
</feature>
<dbReference type="Proteomes" id="UP001341840">
    <property type="component" value="Unassembled WGS sequence"/>
</dbReference>
<protein>
    <submittedName>
        <fullName evidence="2">Uncharacterized protein</fullName>
    </submittedName>
</protein>
<name>A0ABU6W875_9FABA</name>
<comment type="caution">
    <text evidence="2">The sequence shown here is derived from an EMBL/GenBank/DDBJ whole genome shotgun (WGS) entry which is preliminary data.</text>
</comment>
<gene>
    <name evidence="2" type="ORF">PIB30_020305</name>
</gene>
<feature type="compositionally biased region" description="Low complexity" evidence="1">
    <location>
        <begin position="1"/>
        <end position="11"/>
    </location>
</feature>
<proteinExistence type="predicted"/>